<name>A0A101RL64_9ACTN</name>
<evidence type="ECO:0000313" key="2">
    <source>
        <dbReference type="Proteomes" id="UP000053669"/>
    </source>
</evidence>
<proteinExistence type="predicted"/>
<sequence length="111" mass="11770">MNPHDRTPAAWTNVRHQALEAALAQAGIPFELQGSWDQPASASYRLTDPGGAEWTASALPNHLVPGGAPHRRWHLSSGQRLKSAAAVSASRIVALLCEHQPDNGPTPPPSS</sequence>
<organism evidence="1 2">
    <name type="scientific">Streptomyces canus</name>
    <dbReference type="NCBI Taxonomy" id="58343"/>
    <lineage>
        <taxon>Bacteria</taxon>
        <taxon>Bacillati</taxon>
        <taxon>Actinomycetota</taxon>
        <taxon>Actinomycetes</taxon>
        <taxon>Kitasatosporales</taxon>
        <taxon>Streptomycetaceae</taxon>
        <taxon>Streptomyces</taxon>
        <taxon>Streptomyces aurantiacus group</taxon>
    </lineage>
</organism>
<comment type="caution">
    <text evidence="1">The sequence shown here is derived from an EMBL/GenBank/DDBJ whole genome shotgun (WGS) entry which is preliminary data.</text>
</comment>
<dbReference type="RefSeq" id="WP_059211456.1">
    <property type="nucleotide sequence ID" value="NZ_JBIBJL010000033.1"/>
</dbReference>
<evidence type="ECO:0000313" key="1">
    <source>
        <dbReference type="EMBL" id="KUN57576.1"/>
    </source>
</evidence>
<dbReference type="EMBL" id="LMWU01000070">
    <property type="protein sequence ID" value="KUN57576.1"/>
    <property type="molecule type" value="Genomic_DNA"/>
</dbReference>
<accession>A0A101RL64</accession>
<dbReference type="AlphaFoldDB" id="A0A101RL64"/>
<dbReference type="STRING" id="58343.AQJ46_46780"/>
<reference evidence="1 2" key="1">
    <citation type="submission" date="2015-10" db="EMBL/GenBank/DDBJ databases">
        <title>Draft genome sequence of Streptomyces canus DSM 40017, type strain for the species Streptomyces canus.</title>
        <authorList>
            <person name="Ruckert C."/>
            <person name="Winkler A."/>
            <person name="Kalinowski J."/>
            <person name="Kampfer P."/>
            <person name="Glaeser S."/>
        </authorList>
    </citation>
    <scope>NUCLEOTIDE SEQUENCE [LARGE SCALE GENOMIC DNA]</scope>
    <source>
        <strain evidence="1 2">DSM 40017</strain>
    </source>
</reference>
<gene>
    <name evidence="1" type="ORF">AQJ46_46780</name>
</gene>
<dbReference type="Proteomes" id="UP000053669">
    <property type="component" value="Unassembled WGS sequence"/>
</dbReference>
<protein>
    <submittedName>
        <fullName evidence="1">Uncharacterized protein</fullName>
    </submittedName>
</protein>